<comment type="similarity">
    <text evidence="2">Belongs to the CDP-glycerol glycerophosphotransferase family.</text>
</comment>
<dbReference type="SUPFAM" id="SSF53756">
    <property type="entry name" value="UDP-Glycosyltransferase/glycogen phosphorylase"/>
    <property type="match status" value="1"/>
</dbReference>
<evidence type="ECO:0000256" key="3">
    <source>
        <dbReference type="ARBA" id="ARBA00022475"/>
    </source>
</evidence>
<dbReference type="GO" id="GO:0019350">
    <property type="term" value="P:teichoic acid biosynthetic process"/>
    <property type="evidence" value="ECO:0007669"/>
    <property type="project" value="UniProtKB-KW"/>
</dbReference>
<evidence type="ECO:0000256" key="4">
    <source>
        <dbReference type="ARBA" id="ARBA00022679"/>
    </source>
</evidence>
<dbReference type="EMBL" id="CP124591">
    <property type="protein sequence ID" value="WZE71606.1"/>
    <property type="molecule type" value="Genomic_DNA"/>
</dbReference>
<dbReference type="GO" id="GO:0047355">
    <property type="term" value="F:CDP-glycerol glycerophosphotransferase activity"/>
    <property type="evidence" value="ECO:0007669"/>
    <property type="project" value="InterPro"/>
</dbReference>
<sequence>MNKISVIIPYYNSEDYIVDTLKSLEQQEYKDFEVILINDYSNDQSETLIESWIKDKNLNIKHLYNEKNMGVAYSRNRGLEHATGDWIYFLDADDTISSFTLKYMYEHTEGLDGVIAPMNKFTVKKVERISEVELETETMSNVTNPNAFLRRNTVCGILYKKSIIDEHQIKFNEKLRLYSDYAFSVEYQKHVNAFIKIKNNGFYYRGEVYDPFNKPNLSKSEFDLMFNYYVKGYFYARTVADDIRVKRFLDKKMMGRIKRYFNPDLRQIAQRYKQHAKTLNKIFYVMDKKSYKQSGLLMKREIRLLKRKQYAKAYELNKFRKQSRIYRRLLLNKKSRARSLYDLNLHKKAINDKQIVFESFAGKSYSDSPKYIYEYMYKNYPDYTYIWVLNHPDKFDIPGPAKKVKRLSKEFYEAYATSKYWVANARIPLYLIKKPGQVYLQTWHGTPLKRLGNDMKVVRMPGTTTPAYKYNFKKETDRWDYLVSPNKYSSEIFKSAFWMDQERLLETGYPRNDILTTKQNDQSFIDNLKQKIGIPEDKNVIMYAPTWRDDEFIKKGKYKFELKIDLENLQNTIGRDSVILLRMHYLIASALDISEFEGFAYDVSSYPDISELYLISDLLITDYSSVFFDYSILKRPTVFFSYDIDKYKDDLRGFYLDYHKDLPGPIYTDAYSLAMALKDIDVLALKYSTQIDKFHERFNQWEDGNASEKLIKKIL</sequence>
<dbReference type="Pfam" id="PF04464">
    <property type="entry name" value="Glyphos_transf"/>
    <property type="match status" value="1"/>
</dbReference>
<dbReference type="Proteomes" id="UP001465447">
    <property type="component" value="Chromosome"/>
</dbReference>
<evidence type="ECO:0000256" key="2">
    <source>
        <dbReference type="ARBA" id="ARBA00010488"/>
    </source>
</evidence>
<organism evidence="8 9">
    <name type="scientific">Macrococcus psychrotolerans</name>
    <dbReference type="NCBI Taxonomy" id="3039389"/>
    <lineage>
        <taxon>Bacteria</taxon>
        <taxon>Bacillati</taxon>
        <taxon>Bacillota</taxon>
        <taxon>Bacilli</taxon>
        <taxon>Bacillales</taxon>
        <taxon>Staphylococcaceae</taxon>
        <taxon>Macrococcus</taxon>
    </lineage>
</organism>
<evidence type="ECO:0000259" key="7">
    <source>
        <dbReference type="Pfam" id="PF00535"/>
    </source>
</evidence>
<dbReference type="InterPro" id="IPR043149">
    <property type="entry name" value="TagF_N"/>
</dbReference>
<dbReference type="RefSeq" id="WP_419895467.1">
    <property type="nucleotide sequence ID" value="NZ_CP124591.1"/>
</dbReference>
<dbReference type="GO" id="GO:0005886">
    <property type="term" value="C:plasma membrane"/>
    <property type="evidence" value="ECO:0007669"/>
    <property type="project" value="UniProtKB-SubCell"/>
</dbReference>
<gene>
    <name evidence="8" type="ORF">QA539_03675</name>
</gene>
<dbReference type="InterPro" id="IPR001173">
    <property type="entry name" value="Glyco_trans_2-like"/>
</dbReference>
<dbReference type="InterPro" id="IPR029044">
    <property type="entry name" value="Nucleotide-diphossugar_trans"/>
</dbReference>
<dbReference type="CDD" id="cd00761">
    <property type="entry name" value="Glyco_tranf_GTA_type"/>
    <property type="match status" value="1"/>
</dbReference>
<accession>A0AAU6RPR6</accession>
<dbReference type="Pfam" id="PF00535">
    <property type="entry name" value="Glycos_transf_2"/>
    <property type="match status" value="1"/>
</dbReference>
<dbReference type="SUPFAM" id="SSF53448">
    <property type="entry name" value="Nucleotide-diphospho-sugar transferases"/>
    <property type="match status" value="1"/>
</dbReference>
<evidence type="ECO:0000256" key="5">
    <source>
        <dbReference type="ARBA" id="ARBA00022944"/>
    </source>
</evidence>
<reference evidence="8 9" key="1">
    <citation type="submission" date="2023-04" db="EMBL/GenBank/DDBJ databases">
        <title>Macrococci isolated from food, foodproducing animals, and human clinical materials.</title>
        <authorList>
            <person name="Maslanova I."/>
            <person name="Svec P."/>
            <person name="Sedlacek I."/>
            <person name="Novakova D."/>
            <person name="Keller J.E."/>
            <person name="Schwendener S."/>
            <person name="Finstrlova A."/>
            <person name="Botka T."/>
            <person name="Kovarovic V."/>
            <person name="Petras P."/>
            <person name="Perreten V."/>
            <person name="Pantucek R."/>
        </authorList>
    </citation>
    <scope>NUCLEOTIDE SEQUENCE [LARGE SCALE GENOMIC DNA]</scope>
    <source>
        <strain evidence="8 9">CCM 8659</strain>
    </source>
</reference>
<name>A0AAU6RPR6_9STAP</name>
<dbReference type="KEGG" id="mpsh:QA539_03675"/>
<dbReference type="InterPro" id="IPR051612">
    <property type="entry name" value="Teichoic_Acid_Biosynth"/>
</dbReference>
<keyword evidence="4" id="KW-0808">Transferase</keyword>
<feature type="domain" description="Glycosyltransferase 2-like" evidence="7">
    <location>
        <begin position="5"/>
        <end position="118"/>
    </location>
</feature>
<comment type="subcellular location">
    <subcellularLocation>
        <location evidence="1">Cell membrane</location>
        <topology evidence="1">Peripheral membrane protein</topology>
    </subcellularLocation>
</comment>
<protein>
    <submittedName>
        <fullName evidence="8">Bifunctional glycosyltransferase family 2 protein/CDP-glycerol:glycerophosphate glycerophosphotransferase</fullName>
    </submittedName>
</protein>
<dbReference type="PANTHER" id="PTHR37316:SF3">
    <property type="entry name" value="TEICHOIC ACID GLYCEROL-PHOSPHATE TRANSFERASE"/>
    <property type="match status" value="1"/>
</dbReference>
<evidence type="ECO:0000313" key="8">
    <source>
        <dbReference type="EMBL" id="WZE71606.1"/>
    </source>
</evidence>
<dbReference type="InterPro" id="IPR043148">
    <property type="entry name" value="TagF_C"/>
</dbReference>
<evidence type="ECO:0000313" key="9">
    <source>
        <dbReference type="Proteomes" id="UP001465447"/>
    </source>
</evidence>
<dbReference type="Gene3D" id="3.40.50.11820">
    <property type="match status" value="1"/>
</dbReference>
<keyword evidence="5" id="KW-0777">Teichoic acid biosynthesis</keyword>
<dbReference type="InterPro" id="IPR007554">
    <property type="entry name" value="Glycerophosphate_synth"/>
</dbReference>
<keyword evidence="3" id="KW-1003">Cell membrane</keyword>
<keyword evidence="9" id="KW-1185">Reference proteome</keyword>
<dbReference type="AlphaFoldDB" id="A0AAU6RPR6"/>
<dbReference type="PANTHER" id="PTHR37316">
    <property type="entry name" value="TEICHOIC ACID GLYCEROL-PHOSPHATE PRIMASE"/>
    <property type="match status" value="1"/>
</dbReference>
<proteinExistence type="inferred from homology"/>
<keyword evidence="6" id="KW-0472">Membrane</keyword>
<evidence type="ECO:0000256" key="6">
    <source>
        <dbReference type="ARBA" id="ARBA00023136"/>
    </source>
</evidence>
<evidence type="ECO:0000256" key="1">
    <source>
        <dbReference type="ARBA" id="ARBA00004202"/>
    </source>
</evidence>
<dbReference type="Gene3D" id="3.90.550.10">
    <property type="entry name" value="Spore Coat Polysaccharide Biosynthesis Protein SpsA, Chain A"/>
    <property type="match status" value="1"/>
</dbReference>
<dbReference type="Gene3D" id="3.40.50.12580">
    <property type="match status" value="1"/>
</dbReference>